<evidence type="ECO:0000313" key="4">
    <source>
        <dbReference type="EMBL" id="SNQ45275.1"/>
    </source>
</evidence>
<evidence type="ECO:0000256" key="1">
    <source>
        <dbReference type="ARBA" id="ARBA00010062"/>
    </source>
</evidence>
<comment type="similarity">
    <text evidence="1">Belongs to the leucine-binding protein family.</text>
</comment>
<dbReference type="AlphaFoldDB" id="A0A2I2KHY3"/>
<dbReference type="Gene3D" id="3.40.50.2300">
    <property type="match status" value="2"/>
</dbReference>
<sequence length="417" mass="42567">MARNMTRSARDSGPVRTPRWRRLPIFTATAVAAVTAVAACSSGGSSDSSGDSKSPIKIMVISTLQSAAFGFPEAVDGAEAAAAKINAAGGVDGHQIEISSCNDQFDPNTASACAQKAVSEKLAGVVTGYTSYGNKILPVLAAAKIPFVGLIPATDTEWKSSLAFPFGAGSTGNFTGVTIKLYEQGCKKLGSIASVAAASIDTGKSVENAFKHLGGEVVYTATIPPTAADVSPQVAALVKSGAECVVTTIPPAVELSFIKAAYAAAPDMPIGLAGIDDEVAAKVGPAGKNIVKGDTAYPATSNELKPFVEALHAFNASAAVSSWSLNAYDGVEVIAQAAKGLDKVDAASITAALSKSTSVKVTGYPEPIDFSKPQPVKGLPRLFNPNVVVSHFDGKHFIAFPKPVNVLSALQAVRGTA</sequence>
<feature type="domain" description="Leucine-binding protein" evidence="3">
    <location>
        <begin position="55"/>
        <end position="371"/>
    </location>
</feature>
<organism evidence="4 5">
    <name type="scientific">Frankia canadensis</name>
    <dbReference type="NCBI Taxonomy" id="1836972"/>
    <lineage>
        <taxon>Bacteria</taxon>
        <taxon>Bacillati</taxon>
        <taxon>Actinomycetota</taxon>
        <taxon>Actinomycetes</taxon>
        <taxon>Frankiales</taxon>
        <taxon>Frankiaceae</taxon>
        <taxon>Frankia</taxon>
    </lineage>
</organism>
<gene>
    <name evidence="4" type="ORF">FRACA_10034</name>
</gene>
<dbReference type="EMBL" id="FZMO01000001">
    <property type="protein sequence ID" value="SNQ45275.1"/>
    <property type="molecule type" value="Genomic_DNA"/>
</dbReference>
<dbReference type="PANTHER" id="PTHR30483">
    <property type="entry name" value="LEUCINE-SPECIFIC-BINDING PROTEIN"/>
    <property type="match status" value="1"/>
</dbReference>
<dbReference type="PANTHER" id="PTHR30483:SF6">
    <property type="entry name" value="PERIPLASMIC BINDING PROTEIN OF ABC TRANSPORTER FOR NATURAL AMINO ACIDS"/>
    <property type="match status" value="1"/>
</dbReference>
<evidence type="ECO:0000259" key="3">
    <source>
        <dbReference type="Pfam" id="PF13458"/>
    </source>
</evidence>
<dbReference type="InterPro" id="IPR028082">
    <property type="entry name" value="Peripla_BP_I"/>
</dbReference>
<dbReference type="InterPro" id="IPR051010">
    <property type="entry name" value="BCAA_transport"/>
</dbReference>
<evidence type="ECO:0000313" key="5">
    <source>
        <dbReference type="Proteomes" id="UP000234331"/>
    </source>
</evidence>
<keyword evidence="2" id="KW-0732">Signal</keyword>
<accession>A0A2I2KHY3</accession>
<dbReference type="SUPFAM" id="SSF53822">
    <property type="entry name" value="Periplasmic binding protein-like I"/>
    <property type="match status" value="1"/>
</dbReference>
<reference evidence="4 5" key="1">
    <citation type="submission" date="2017-06" db="EMBL/GenBank/DDBJ databases">
        <authorList>
            <person name="Kim H.J."/>
            <person name="Triplett B.A."/>
        </authorList>
    </citation>
    <scope>NUCLEOTIDE SEQUENCE [LARGE SCALE GENOMIC DNA]</scope>
    <source>
        <strain evidence="4">FRACA_ARgP5</strain>
    </source>
</reference>
<proteinExistence type="inferred from homology"/>
<name>A0A2I2KHY3_9ACTN</name>
<dbReference type="Pfam" id="PF13458">
    <property type="entry name" value="Peripla_BP_6"/>
    <property type="match status" value="1"/>
</dbReference>
<dbReference type="InterPro" id="IPR028081">
    <property type="entry name" value="Leu-bd"/>
</dbReference>
<keyword evidence="5" id="KW-1185">Reference proteome</keyword>
<dbReference type="Proteomes" id="UP000234331">
    <property type="component" value="Unassembled WGS sequence"/>
</dbReference>
<protein>
    <recommendedName>
        <fullName evidence="3">Leucine-binding protein domain-containing protein</fullName>
    </recommendedName>
</protein>
<evidence type="ECO:0000256" key="2">
    <source>
        <dbReference type="ARBA" id="ARBA00022729"/>
    </source>
</evidence>